<evidence type="ECO:0000259" key="1">
    <source>
        <dbReference type="Pfam" id="PF20183"/>
    </source>
</evidence>
<evidence type="ECO:0000313" key="2">
    <source>
        <dbReference type="EMBL" id="ETS05678.1"/>
    </source>
</evidence>
<organism evidence="2 3">
    <name type="scientific">Hypocrea jecorina (strain ATCC 56765 / BCRC 32924 / NRRL 11460 / Rut C-30)</name>
    <name type="common">Trichoderma reesei</name>
    <dbReference type="NCBI Taxonomy" id="1344414"/>
    <lineage>
        <taxon>Eukaryota</taxon>
        <taxon>Fungi</taxon>
        <taxon>Dikarya</taxon>
        <taxon>Ascomycota</taxon>
        <taxon>Pezizomycotina</taxon>
        <taxon>Sordariomycetes</taxon>
        <taxon>Hypocreomycetidae</taxon>
        <taxon>Hypocreales</taxon>
        <taxon>Hypocreaceae</taxon>
        <taxon>Trichoderma</taxon>
    </lineage>
</organism>
<dbReference type="EMBL" id="KI911140">
    <property type="protein sequence ID" value="ETS05678.1"/>
    <property type="molecule type" value="Genomic_DNA"/>
</dbReference>
<proteinExistence type="predicted"/>
<dbReference type="OrthoDB" id="4802432at2759"/>
<reference evidence="3" key="1">
    <citation type="journal article" date="2013" name="Ind. Biotechnol.">
        <title>Comparative genomics analysis of Trichoderma reesei strains.</title>
        <authorList>
            <person name="Koike H."/>
            <person name="Aerts A."/>
            <person name="LaButti K."/>
            <person name="Grigoriev I.V."/>
            <person name="Baker S.E."/>
        </authorList>
    </citation>
    <scope>NUCLEOTIDE SEQUENCE [LARGE SCALE GENOMIC DNA]</scope>
    <source>
        <strain evidence="3">ATCC 56765 / BCRC 32924 / NRRL 11460 / Rut C-30</strain>
    </source>
</reference>
<protein>
    <recommendedName>
        <fullName evidence="1">DUF6546 domain-containing protein</fullName>
    </recommendedName>
</protein>
<evidence type="ECO:0000313" key="3">
    <source>
        <dbReference type="Proteomes" id="UP000024376"/>
    </source>
</evidence>
<sequence length="527" mass="60516">MSSITSGNASREAAHWDGLPREIRLLILKILMEDDSACRLSCLATVSREWQAEVERYNFGRLRLTPARIVDFGSMAYRSRALVNHIWFCLELEDYGCSKCAPPSGRTVEDWSHAYAVTDTSHCPITSAFEHLFSALSTWEPNGDLTLDISVYSPSDSKHWFKYLTFLPDTPADWGKCGAEQTVSTQVSDGHGWVSGVRESTPPRSAINKIFHPVMDDGPFDSELLELQWWDHLPPIPAVTRVLLRQQNRRRWKPASLAHMFARFPRLREVHYEPWRQWNSMQHHTDRDIEYLLESIRHYNENLKKLVIFENFNQQYAATMQRFMHGVDTNESYPIRDPSPVISRILAATSFELEHLAASFMVDARHFLDIEPFWEWPNLTSLALTSRLLSPGADSGEIVAMLENAAAAAMNMPQLETMEIWNGRKGLAALFQYQVCRNRRQARITWRGTWAFTIEPSLVKAWEALVHQSHPGWDHELAVVQERLDEDVIKSHGDAIRHLMLSSQVIRPVSLQQIQMEQKALEGARTV</sequence>
<dbReference type="KEGG" id="trr:M419DRAFT_5995"/>
<name>A0A024SL50_HYPJR</name>
<dbReference type="InterPro" id="IPR046676">
    <property type="entry name" value="DUF6546"/>
</dbReference>
<feature type="domain" description="DUF6546" evidence="1">
    <location>
        <begin position="301"/>
        <end position="507"/>
    </location>
</feature>
<dbReference type="Proteomes" id="UP000024376">
    <property type="component" value="Unassembled WGS sequence"/>
</dbReference>
<dbReference type="AlphaFoldDB" id="A0A024SL50"/>
<dbReference type="Pfam" id="PF20183">
    <property type="entry name" value="DUF6546"/>
    <property type="match status" value="1"/>
</dbReference>
<accession>A0A024SL50</accession>
<dbReference type="HOGENOM" id="CLU_023464_2_1_1"/>
<gene>
    <name evidence="2" type="ORF">M419DRAFT_5995</name>
</gene>